<reference evidence="3" key="2">
    <citation type="submission" date="2015-01" db="EMBL/GenBank/DDBJ databases">
        <title>Evolutionary Origins and Diversification of the Mycorrhizal Mutualists.</title>
        <authorList>
            <consortium name="DOE Joint Genome Institute"/>
            <consortium name="Mycorrhizal Genomics Consortium"/>
            <person name="Kohler A."/>
            <person name="Kuo A."/>
            <person name="Nagy L.G."/>
            <person name="Floudas D."/>
            <person name="Copeland A."/>
            <person name="Barry K.W."/>
            <person name="Cichocki N."/>
            <person name="Veneault-Fourrey C."/>
            <person name="LaButti K."/>
            <person name="Lindquist E.A."/>
            <person name="Lipzen A."/>
            <person name="Lundell T."/>
            <person name="Morin E."/>
            <person name="Murat C."/>
            <person name="Riley R."/>
            <person name="Ohm R."/>
            <person name="Sun H."/>
            <person name="Tunlid A."/>
            <person name="Henrissat B."/>
            <person name="Grigoriev I.V."/>
            <person name="Hibbett D.S."/>
            <person name="Martin F."/>
        </authorList>
    </citation>
    <scope>NUCLEOTIDE SEQUENCE [LARGE SCALE GENOMIC DNA]</scope>
    <source>
        <strain evidence="3">h7</strain>
    </source>
</reference>
<keyword evidence="3" id="KW-1185">Reference proteome</keyword>
<feature type="region of interest" description="Disordered" evidence="1">
    <location>
        <begin position="457"/>
        <end position="486"/>
    </location>
</feature>
<evidence type="ECO:0008006" key="4">
    <source>
        <dbReference type="Google" id="ProtNLM"/>
    </source>
</evidence>
<dbReference type="STRING" id="686832.A0A0C2XFR6"/>
<accession>A0A0C2XFR6</accession>
<reference evidence="2 3" key="1">
    <citation type="submission" date="2014-04" db="EMBL/GenBank/DDBJ databases">
        <authorList>
            <consortium name="DOE Joint Genome Institute"/>
            <person name="Kuo A."/>
            <person name="Gay G."/>
            <person name="Dore J."/>
            <person name="Kohler A."/>
            <person name="Nagy L.G."/>
            <person name="Floudas D."/>
            <person name="Copeland A."/>
            <person name="Barry K.W."/>
            <person name="Cichocki N."/>
            <person name="Veneault-Fourrey C."/>
            <person name="LaButti K."/>
            <person name="Lindquist E.A."/>
            <person name="Lipzen A."/>
            <person name="Lundell T."/>
            <person name="Morin E."/>
            <person name="Murat C."/>
            <person name="Sun H."/>
            <person name="Tunlid A."/>
            <person name="Henrissat B."/>
            <person name="Grigoriev I.V."/>
            <person name="Hibbett D.S."/>
            <person name="Martin F."/>
            <person name="Nordberg H.P."/>
            <person name="Cantor M.N."/>
            <person name="Hua S.X."/>
        </authorList>
    </citation>
    <scope>NUCLEOTIDE SEQUENCE [LARGE SCALE GENOMIC DNA]</scope>
    <source>
        <strain evidence="3">h7</strain>
    </source>
</reference>
<evidence type="ECO:0000313" key="3">
    <source>
        <dbReference type="Proteomes" id="UP000053424"/>
    </source>
</evidence>
<organism evidence="2 3">
    <name type="scientific">Hebeloma cylindrosporum</name>
    <dbReference type="NCBI Taxonomy" id="76867"/>
    <lineage>
        <taxon>Eukaryota</taxon>
        <taxon>Fungi</taxon>
        <taxon>Dikarya</taxon>
        <taxon>Basidiomycota</taxon>
        <taxon>Agaricomycotina</taxon>
        <taxon>Agaricomycetes</taxon>
        <taxon>Agaricomycetidae</taxon>
        <taxon>Agaricales</taxon>
        <taxon>Agaricineae</taxon>
        <taxon>Hymenogastraceae</taxon>
        <taxon>Hebeloma</taxon>
    </lineage>
</organism>
<evidence type="ECO:0000256" key="1">
    <source>
        <dbReference type="SAM" id="MobiDB-lite"/>
    </source>
</evidence>
<evidence type="ECO:0000313" key="2">
    <source>
        <dbReference type="EMBL" id="KIM36758.1"/>
    </source>
</evidence>
<proteinExistence type="predicted"/>
<protein>
    <recommendedName>
        <fullName evidence="4">BTB domain-containing protein</fullName>
    </recommendedName>
</protein>
<name>A0A0C2XFR6_HEBCY</name>
<gene>
    <name evidence="2" type="ORF">M413DRAFT_31388</name>
</gene>
<dbReference type="AlphaFoldDB" id="A0A0C2XFR6"/>
<dbReference type="HOGENOM" id="CLU_670873_0_0_1"/>
<dbReference type="Proteomes" id="UP000053424">
    <property type="component" value="Unassembled WGS sequence"/>
</dbReference>
<dbReference type="OrthoDB" id="3199068at2759"/>
<dbReference type="EMBL" id="KN831802">
    <property type="protein sequence ID" value="KIM36758.1"/>
    <property type="molecule type" value="Genomic_DNA"/>
</dbReference>
<sequence length="486" mass="54227">MDHVDPVPPSPQVSNDHIADIPEIRDDFYYFQNLVFKVEDTLFCVPRNAFERPNGNFFSDALFSIPGPGENGEQIEGRGDKHPLILSGVSKEHFRGFLRVMYPLTTKYEDWVGVLHLSTMWGFVEIRERSIQAVSVFLDDKPVIDKILLARKYHVKDWLFAGYTALVLQDQLDFNELLSALDPLTVARLFYVRETFLRSQLSKLPFSENTIRRKWGAAATGAGFQIDKSMDLPYGSDLLDSTHAFADSPVPGGSQTDEEDPQPSVHPNFNFELVVFQVGETLFKVIKNGFQVPGTIFEAMFSLPPGGEAPVEGTSLETPIVLEGVGVLHLATMWEFAEIRAKAIAALSVLNPERELTEKISLGARYGIVDWLRDGYTELVQRSTLKMEDLRGSSFPVSWETTAKIFCARDSLSPNNFSNYSCCGSGHGPSYTNPPKHCRCRVVKAVDEAFSADFEALNDNPISSGPPLPTNHEAEPSSKKKKGKRK</sequence>